<dbReference type="GO" id="GO:0006355">
    <property type="term" value="P:regulation of DNA-templated transcription"/>
    <property type="evidence" value="ECO:0007669"/>
    <property type="project" value="InterPro"/>
</dbReference>
<protein>
    <recommendedName>
        <fullName evidence="8">HTH cro/C1-type domain-containing protein</fullName>
    </recommendedName>
</protein>
<dbReference type="InterPro" id="IPR010982">
    <property type="entry name" value="Lambda_DNA-bd_dom_sf"/>
</dbReference>
<evidence type="ECO:0000313" key="9">
    <source>
        <dbReference type="EMBL" id="OUM86678.1"/>
    </source>
</evidence>
<evidence type="ECO:0000259" key="8">
    <source>
        <dbReference type="PROSITE" id="PS50943"/>
    </source>
</evidence>
<dbReference type="InterPro" id="IPR050077">
    <property type="entry name" value="LexA_repressor"/>
</dbReference>
<keyword evidence="4 7" id="KW-0068">Autocatalytic cleavage</keyword>
<dbReference type="CDD" id="cd06529">
    <property type="entry name" value="S24_LexA-like"/>
    <property type="match status" value="1"/>
</dbReference>
<evidence type="ECO:0000256" key="6">
    <source>
        <dbReference type="ARBA" id="ARBA00023236"/>
    </source>
</evidence>
<evidence type="ECO:0000256" key="1">
    <source>
        <dbReference type="ARBA" id="ARBA00007484"/>
    </source>
</evidence>
<dbReference type="InterPro" id="IPR036286">
    <property type="entry name" value="LexA/Signal_pep-like_sf"/>
</dbReference>
<comment type="caution">
    <text evidence="9">The sequence shown here is derived from an EMBL/GenBank/DDBJ whole genome shotgun (WGS) entry which is preliminary data.</text>
</comment>
<gene>
    <name evidence="9" type="ORF">BAA01_11785</name>
</gene>
<dbReference type="SUPFAM" id="SSF47413">
    <property type="entry name" value="lambda repressor-like DNA-binding domains"/>
    <property type="match status" value="1"/>
</dbReference>
<dbReference type="EMBL" id="LZRT01000087">
    <property type="protein sequence ID" value="OUM86678.1"/>
    <property type="molecule type" value="Genomic_DNA"/>
</dbReference>
<dbReference type="GO" id="GO:0009432">
    <property type="term" value="P:SOS response"/>
    <property type="evidence" value="ECO:0007669"/>
    <property type="project" value="UniProtKB-KW"/>
</dbReference>
<dbReference type="PANTHER" id="PTHR33516:SF2">
    <property type="entry name" value="LEXA REPRESSOR-RELATED"/>
    <property type="match status" value="1"/>
</dbReference>
<evidence type="ECO:0000256" key="2">
    <source>
        <dbReference type="ARBA" id="ARBA00022763"/>
    </source>
</evidence>
<dbReference type="AlphaFoldDB" id="A0A1Y3PNH8"/>
<dbReference type="InterPro" id="IPR015927">
    <property type="entry name" value="Peptidase_S24_S26A/B/C"/>
</dbReference>
<dbReference type="Pfam" id="PF00717">
    <property type="entry name" value="Peptidase_S24"/>
    <property type="match status" value="1"/>
</dbReference>
<dbReference type="SUPFAM" id="SSF51306">
    <property type="entry name" value="LexA/Signal peptidase"/>
    <property type="match status" value="1"/>
</dbReference>
<dbReference type="InterPro" id="IPR001387">
    <property type="entry name" value="Cro/C1-type_HTH"/>
</dbReference>
<dbReference type="GO" id="GO:0016787">
    <property type="term" value="F:hydrolase activity"/>
    <property type="evidence" value="ECO:0007669"/>
    <property type="project" value="UniProtKB-KW"/>
</dbReference>
<dbReference type="GO" id="GO:0006281">
    <property type="term" value="P:DNA repair"/>
    <property type="evidence" value="ECO:0007669"/>
    <property type="project" value="UniProtKB-KW"/>
</dbReference>
<feature type="domain" description="HTH cro/C1-type" evidence="8">
    <location>
        <begin position="12"/>
        <end position="67"/>
    </location>
</feature>
<dbReference type="GO" id="GO:0003677">
    <property type="term" value="F:DNA binding"/>
    <property type="evidence" value="ECO:0007669"/>
    <property type="project" value="InterPro"/>
</dbReference>
<dbReference type="Gene3D" id="2.10.109.10">
    <property type="entry name" value="Umud Fragment, subunit A"/>
    <property type="match status" value="1"/>
</dbReference>
<dbReference type="Proteomes" id="UP000196475">
    <property type="component" value="Unassembled WGS sequence"/>
</dbReference>
<dbReference type="Gene3D" id="1.10.260.40">
    <property type="entry name" value="lambda repressor-like DNA-binding domains"/>
    <property type="match status" value="1"/>
</dbReference>
<dbReference type="PROSITE" id="PS50943">
    <property type="entry name" value="HTH_CROC1"/>
    <property type="match status" value="1"/>
</dbReference>
<evidence type="ECO:0000256" key="4">
    <source>
        <dbReference type="ARBA" id="ARBA00022813"/>
    </source>
</evidence>
<reference evidence="10" key="1">
    <citation type="submission" date="2016-06" db="EMBL/GenBank/DDBJ databases">
        <authorList>
            <person name="Nascimento L."/>
            <person name="Pereira R.V."/>
            <person name="Martins L.F."/>
            <person name="Quaggio R.B."/>
            <person name="Silva A.M."/>
            <person name="Setubal J.C."/>
        </authorList>
    </citation>
    <scope>NUCLEOTIDE SEQUENCE [LARGE SCALE GENOMIC DNA]</scope>
</reference>
<dbReference type="Pfam" id="PF01381">
    <property type="entry name" value="HTH_3"/>
    <property type="match status" value="1"/>
</dbReference>
<evidence type="ECO:0000256" key="5">
    <source>
        <dbReference type="ARBA" id="ARBA00023204"/>
    </source>
</evidence>
<evidence type="ECO:0000313" key="10">
    <source>
        <dbReference type="Proteomes" id="UP000196475"/>
    </source>
</evidence>
<evidence type="ECO:0000256" key="3">
    <source>
        <dbReference type="ARBA" id="ARBA00022801"/>
    </source>
</evidence>
<keyword evidence="5" id="KW-0234">DNA repair</keyword>
<evidence type="ECO:0000256" key="7">
    <source>
        <dbReference type="RuleBase" id="RU003991"/>
    </source>
</evidence>
<dbReference type="PANTHER" id="PTHR33516">
    <property type="entry name" value="LEXA REPRESSOR"/>
    <property type="match status" value="1"/>
</dbReference>
<keyword evidence="3 7" id="KW-0378">Hydrolase</keyword>
<comment type="similarity">
    <text evidence="1 7">Belongs to the peptidase S24 family.</text>
</comment>
<dbReference type="InterPro" id="IPR039418">
    <property type="entry name" value="LexA-like"/>
</dbReference>
<proteinExistence type="inferred from homology"/>
<dbReference type="InterPro" id="IPR006197">
    <property type="entry name" value="Peptidase_S24_LexA"/>
</dbReference>
<keyword evidence="6" id="KW-0742">SOS response</keyword>
<accession>A0A1Y3PNH8</accession>
<sequence>MGGRKVKFTEKLDLLMKERGLTRMALSRESGIPYTTIVNFYEKGTENIKLSTLRKLADFFGVSIDYLADDDYDERSVPVLGEMINIPIIGRISCGNGVFAYEEIEGYEPIPKEWIGPGEHFFLRAKGDSMTGARIEEGDLVLIRKQETVENGEIAAVLIGDEAVLKRVYRQNGTMVLQSANPNYPPIVCPPVEARIIGKMVMNVIKFE</sequence>
<dbReference type="CDD" id="cd00093">
    <property type="entry name" value="HTH_XRE"/>
    <property type="match status" value="1"/>
</dbReference>
<keyword evidence="2" id="KW-0227">DNA damage</keyword>
<organism evidence="9 10">
    <name type="scientific">Bacillus thermozeamaize</name>
    <dbReference type="NCBI Taxonomy" id="230954"/>
    <lineage>
        <taxon>Bacteria</taxon>
        <taxon>Bacillati</taxon>
        <taxon>Bacillota</taxon>
        <taxon>Bacilli</taxon>
        <taxon>Bacillales</taxon>
        <taxon>Bacillaceae</taxon>
        <taxon>Bacillus</taxon>
    </lineage>
</organism>
<dbReference type="PRINTS" id="PR00726">
    <property type="entry name" value="LEXASERPTASE"/>
</dbReference>
<name>A0A1Y3PNH8_9BACI</name>
<dbReference type="SMART" id="SM00530">
    <property type="entry name" value="HTH_XRE"/>
    <property type="match status" value="1"/>
</dbReference>